<dbReference type="AlphaFoldDB" id="A0A2I0HQ92"/>
<keyword evidence="1" id="KW-0812">Transmembrane</keyword>
<dbReference type="PANTHER" id="PTHR31325">
    <property type="entry name" value="OS01G0798800 PROTEIN-RELATED"/>
    <property type="match status" value="1"/>
</dbReference>
<evidence type="ECO:0000256" key="1">
    <source>
        <dbReference type="SAM" id="Phobius"/>
    </source>
</evidence>
<sequence>MAFHTYGPGIYGSSPHQPGQALEWLAFLSLESVAMLSIGILLRMHSDSCSDKGECSVDRLAVLWVAYRLWHLGGPNSITAYSSEDSSLWPRNSPCIAAQGGASMYILIRDWSSELLSNCPSSCSSSG</sequence>
<dbReference type="STRING" id="22663.A0A2I0HQ92"/>
<dbReference type="Proteomes" id="UP000233551">
    <property type="component" value="Unassembled WGS sequence"/>
</dbReference>
<evidence type="ECO:0000259" key="2">
    <source>
        <dbReference type="Pfam" id="PF13968"/>
    </source>
</evidence>
<gene>
    <name evidence="3" type="ORF">CRG98_045707</name>
</gene>
<dbReference type="Pfam" id="PF13968">
    <property type="entry name" value="DUF4220"/>
    <property type="match status" value="1"/>
</dbReference>
<evidence type="ECO:0000313" key="3">
    <source>
        <dbReference type="EMBL" id="PKI33877.1"/>
    </source>
</evidence>
<proteinExistence type="predicted"/>
<comment type="caution">
    <text evidence="3">The sequence shown here is derived from an EMBL/GenBank/DDBJ whole genome shotgun (WGS) entry which is preliminary data.</text>
</comment>
<keyword evidence="4" id="KW-1185">Reference proteome</keyword>
<keyword evidence="1" id="KW-1133">Transmembrane helix</keyword>
<dbReference type="InterPro" id="IPR025315">
    <property type="entry name" value="DUF4220"/>
</dbReference>
<feature type="transmembrane region" description="Helical" evidence="1">
    <location>
        <begin position="24"/>
        <end position="42"/>
    </location>
</feature>
<protein>
    <recommendedName>
        <fullName evidence="2">DUF4220 domain-containing protein</fullName>
    </recommendedName>
</protein>
<dbReference type="EMBL" id="PGOL01006246">
    <property type="protein sequence ID" value="PKI33877.1"/>
    <property type="molecule type" value="Genomic_DNA"/>
</dbReference>
<accession>A0A2I0HQ92</accession>
<organism evidence="3 4">
    <name type="scientific">Punica granatum</name>
    <name type="common">Pomegranate</name>
    <dbReference type="NCBI Taxonomy" id="22663"/>
    <lineage>
        <taxon>Eukaryota</taxon>
        <taxon>Viridiplantae</taxon>
        <taxon>Streptophyta</taxon>
        <taxon>Embryophyta</taxon>
        <taxon>Tracheophyta</taxon>
        <taxon>Spermatophyta</taxon>
        <taxon>Magnoliopsida</taxon>
        <taxon>eudicotyledons</taxon>
        <taxon>Gunneridae</taxon>
        <taxon>Pentapetalae</taxon>
        <taxon>rosids</taxon>
        <taxon>malvids</taxon>
        <taxon>Myrtales</taxon>
        <taxon>Lythraceae</taxon>
        <taxon>Punica</taxon>
    </lineage>
</organism>
<evidence type="ECO:0000313" key="4">
    <source>
        <dbReference type="Proteomes" id="UP000233551"/>
    </source>
</evidence>
<feature type="domain" description="DUF4220" evidence="2">
    <location>
        <begin position="24"/>
        <end position="113"/>
    </location>
</feature>
<reference evidence="3 4" key="1">
    <citation type="submission" date="2017-11" db="EMBL/GenBank/DDBJ databases">
        <title>De-novo sequencing of pomegranate (Punica granatum L.) genome.</title>
        <authorList>
            <person name="Akparov Z."/>
            <person name="Amiraslanov A."/>
            <person name="Hajiyeva S."/>
            <person name="Abbasov M."/>
            <person name="Kaur K."/>
            <person name="Hamwieh A."/>
            <person name="Solovyev V."/>
            <person name="Salamov A."/>
            <person name="Braich B."/>
            <person name="Kosarev P."/>
            <person name="Mahmoud A."/>
            <person name="Hajiyev E."/>
            <person name="Babayeva S."/>
            <person name="Izzatullayeva V."/>
            <person name="Mammadov A."/>
            <person name="Mammadov A."/>
            <person name="Sharifova S."/>
            <person name="Ojaghi J."/>
            <person name="Eynullazada K."/>
            <person name="Bayramov B."/>
            <person name="Abdulazimova A."/>
            <person name="Shahmuradov I."/>
        </authorList>
    </citation>
    <scope>NUCLEOTIDE SEQUENCE [LARGE SCALE GENOMIC DNA]</scope>
    <source>
        <strain evidence="4">cv. AG2017</strain>
        <tissue evidence="3">Leaf</tissue>
    </source>
</reference>
<keyword evidence="1" id="KW-0472">Membrane</keyword>
<name>A0A2I0HQ92_PUNGR</name>